<sequence>MEKLSVSVAAVSAVRMTVNTGDVWLSSSRSPVPSALGAGGIGVAKGSPRATLAAVCEWASGTSYNPQLQELWNSSCNILSGPSSQ</sequence>
<protein>
    <submittedName>
        <fullName evidence="1">Uncharacterized protein</fullName>
    </submittedName>
</protein>
<dbReference type="Proteomes" id="UP001221898">
    <property type="component" value="Unassembled WGS sequence"/>
</dbReference>
<proteinExistence type="predicted"/>
<reference evidence="1" key="1">
    <citation type="journal article" date="2023" name="Science">
        <title>Genome structures resolve the early diversification of teleost fishes.</title>
        <authorList>
            <person name="Parey E."/>
            <person name="Louis A."/>
            <person name="Montfort J."/>
            <person name="Bouchez O."/>
            <person name="Roques C."/>
            <person name="Iampietro C."/>
            <person name="Lluch J."/>
            <person name="Castinel A."/>
            <person name="Donnadieu C."/>
            <person name="Desvignes T."/>
            <person name="Floi Bucao C."/>
            <person name="Jouanno E."/>
            <person name="Wen M."/>
            <person name="Mejri S."/>
            <person name="Dirks R."/>
            <person name="Jansen H."/>
            <person name="Henkel C."/>
            <person name="Chen W.J."/>
            <person name="Zahm M."/>
            <person name="Cabau C."/>
            <person name="Klopp C."/>
            <person name="Thompson A.W."/>
            <person name="Robinson-Rechavi M."/>
            <person name="Braasch I."/>
            <person name="Lecointre G."/>
            <person name="Bobe J."/>
            <person name="Postlethwait J.H."/>
            <person name="Berthelot C."/>
            <person name="Roest Crollius H."/>
            <person name="Guiguen Y."/>
        </authorList>
    </citation>
    <scope>NUCLEOTIDE SEQUENCE</scope>
    <source>
        <strain evidence="1">NC1722</strain>
    </source>
</reference>
<organism evidence="1 2">
    <name type="scientific">Aldrovandia affinis</name>
    <dbReference type="NCBI Taxonomy" id="143900"/>
    <lineage>
        <taxon>Eukaryota</taxon>
        <taxon>Metazoa</taxon>
        <taxon>Chordata</taxon>
        <taxon>Craniata</taxon>
        <taxon>Vertebrata</taxon>
        <taxon>Euteleostomi</taxon>
        <taxon>Actinopterygii</taxon>
        <taxon>Neopterygii</taxon>
        <taxon>Teleostei</taxon>
        <taxon>Notacanthiformes</taxon>
        <taxon>Halosauridae</taxon>
        <taxon>Aldrovandia</taxon>
    </lineage>
</organism>
<accession>A0AAD7WRN6</accession>
<gene>
    <name evidence="1" type="ORF">AAFF_G00312910</name>
</gene>
<evidence type="ECO:0000313" key="2">
    <source>
        <dbReference type="Proteomes" id="UP001221898"/>
    </source>
</evidence>
<comment type="caution">
    <text evidence="1">The sequence shown here is derived from an EMBL/GenBank/DDBJ whole genome shotgun (WGS) entry which is preliminary data.</text>
</comment>
<dbReference type="AlphaFoldDB" id="A0AAD7WRN6"/>
<keyword evidence="2" id="KW-1185">Reference proteome</keyword>
<name>A0AAD7WRN6_9TELE</name>
<dbReference type="EMBL" id="JAINUG010000046">
    <property type="protein sequence ID" value="KAJ8405854.1"/>
    <property type="molecule type" value="Genomic_DNA"/>
</dbReference>
<evidence type="ECO:0000313" key="1">
    <source>
        <dbReference type="EMBL" id="KAJ8405854.1"/>
    </source>
</evidence>